<gene>
    <name evidence="1" type="ORF">FIBSPDRAFT_963643</name>
</gene>
<organism evidence="1">
    <name type="scientific">Athelia psychrophila</name>
    <dbReference type="NCBI Taxonomy" id="1759441"/>
    <lineage>
        <taxon>Eukaryota</taxon>
        <taxon>Fungi</taxon>
        <taxon>Dikarya</taxon>
        <taxon>Basidiomycota</taxon>
        <taxon>Agaricomycotina</taxon>
        <taxon>Agaricomycetes</taxon>
        <taxon>Agaricomycetidae</taxon>
        <taxon>Atheliales</taxon>
        <taxon>Atheliaceae</taxon>
        <taxon>Athelia</taxon>
    </lineage>
</organism>
<accession>A0A165YPK1</accession>
<sequence>MNAVVPGNGMVNDGGAARWICWGYSGYEATVKKPDEDEAKASIPAREQEGRDEIEAAVDNTPEKTKRLKAIEDKETEHWEEILRPGHKCMYIVAIAVSPAFEKQGIASARM</sequence>
<evidence type="ECO:0008006" key="2">
    <source>
        <dbReference type="Google" id="ProtNLM"/>
    </source>
</evidence>
<dbReference type="Gene3D" id="3.40.630.30">
    <property type="match status" value="1"/>
</dbReference>
<evidence type="ECO:0000313" key="1">
    <source>
        <dbReference type="EMBL" id="KZP09778.1"/>
    </source>
</evidence>
<reference evidence="1" key="1">
    <citation type="journal article" date="2016" name="Mol. Biol. Evol.">
        <title>Comparative Genomics of Early-Diverging Mushroom-Forming Fungi Provides Insights into the Origins of Lignocellulose Decay Capabilities.</title>
        <authorList>
            <person name="Nagy L.G."/>
            <person name="Riley R."/>
            <person name="Tritt A."/>
            <person name="Adam C."/>
            <person name="Daum C."/>
            <person name="Floudas D."/>
            <person name="Sun H."/>
            <person name="Yadav J.S."/>
            <person name="Pangilinan J."/>
            <person name="Larsson K.H."/>
            <person name="Matsuura K."/>
            <person name="Barry K."/>
            <person name="Labutti K."/>
            <person name="Kuo R."/>
            <person name="Ohm R.A."/>
            <person name="Bhattacharya S.S."/>
            <person name="Shirouzu T."/>
            <person name="Yoshinaga Y."/>
            <person name="Martin F.M."/>
            <person name="Grigoriev I.V."/>
            <person name="Hibbett D.S."/>
        </authorList>
    </citation>
    <scope>NUCLEOTIDE SEQUENCE [LARGE SCALE GENOMIC DNA]</scope>
    <source>
        <strain evidence="1">CBS 109695</strain>
    </source>
</reference>
<protein>
    <recommendedName>
        <fullName evidence="2">N-acetyltransferase domain-containing protein</fullName>
    </recommendedName>
</protein>
<dbReference type="STRING" id="436010.A0A165YPK1"/>
<proteinExistence type="predicted"/>
<dbReference type="EMBL" id="KV417692">
    <property type="protein sequence ID" value="KZP09778.1"/>
    <property type="molecule type" value="Genomic_DNA"/>
</dbReference>
<name>A0A165YPK1_9AGAM</name>
<dbReference type="AlphaFoldDB" id="A0A165YPK1"/>